<dbReference type="EMBL" id="CP023702">
    <property type="protein sequence ID" value="QEU75775.1"/>
    <property type="molecule type" value="Genomic_DNA"/>
</dbReference>
<keyword evidence="3" id="KW-1185">Reference proteome</keyword>
<dbReference type="SUPFAM" id="SSF89796">
    <property type="entry name" value="CoA-transferase family III (CaiB/BaiF)"/>
    <property type="match status" value="2"/>
</dbReference>
<evidence type="ECO:0000313" key="3">
    <source>
        <dbReference type="Proteomes" id="UP000326178"/>
    </source>
</evidence>
<dbReference type="InterPro" id="IPR023606">
    <property type="entry name" value="CoA-Trfase_III_dom_1_sf"/>
</dbReference>
<gene>
    <name evidence="2" type="ORF">CP967_30770</name>
</gene>
<dbReference type="OrthoDB" id="9797653at2"/>
<dbReference type="Gene3D" id="3.40.50.10540">
    <property type="entry name" value="Crotonobetainyl-coa:carnitine coa-transferase, domain 1"/>
    <property type="match status" value="2"/>
</dbReference>
<dbReference type="GO" id="GO:0016740">
    <property type="term" value="F:transferase activity"/>
    <property type="evidence" value="ECO:0007669"/>
    <property type="project" value="UniProtKB-KW"/>
</dbReference>
<dbReference type="InterPro" id="IPR050509">
    <property type="entry name" value="CoA-transferase_III"/>
</dbReference>
<dbReference type="KEGG" id="snk:CP967_30770"/>
<feature type="compositionally biased region" description="Basic and acidic residues" evidence="1">
    <location>
        <begin position="20"/>
        <end position="30"/>
    </location>
</feature>
<protein>
    <submittedName>
        <fullName evidence="2">CoA transferase</fullName>
    </submittedName>
</protein>
<dbReference type="PANTHER" id="PTHR48228">
    <property type="entry name" value="SUCCINYL-COA--D-CITRAMALATE COA-TRANSFERASE"/>
    <property type="match status" value="1"/>
</dbReference>
<feature type="region of interest" description="Disordered" evidence="1">
    <location>
        <begin position="68"/>
        <end position="101"/>
    </location>
</feature>
<feature type="region of interest" description="Disordered" evidence="1">
    <location>
        <begin position="303"/>
        <end position="334"/>
    </location>
</feature>
<dbReference type="Pfam" id="PF02515">
    <property type="entry name" value="CoA_transf_3"/>
    <property type="match status" value="2"/>
</dbReference>
<reference evidence="2 3" key="1">
    <citation type="submission" date="2017-09" db="EMBL/GenBank/DDBJ databases">
        <authorList>
            <person name="Lee N."/>
            <person name="Cho B.-K."/>
        </authorList>
    </citation>
    <scope>NUCLEOTIDE SEQUENCE [LARGE SCALE GENOMIC DNA]</scope>
    <source>
        <strain evidence="2 3">ATCC 12769</strain>
    </source>
</reference>
<dbReference type="PANTHER" id="PTHR48228:SF5">
    <property type="entry name" value="ALPHA-METHYLACYL-COA RACEMASE"/>
    <property type="match status" value="1"/>
</dbReference>
<organism evidence="2 3">
    <name type="scientific">Streptomyces nitrosporeus</name>
    <dbReference type="NCBI Taxonomy" id="28894"/>
    <lineage>
        <taxon>Bacteria</taxon>
        <taxon>Bacillati</taxon>
        <taxon>Actinomycetota</taxon>
        <taxon>Actinomycetes</taxon>
        <taxon>Kitasatosporales</taxon>
        <taxon>Streptomycetaceae</taxon>
        <taxon>Streptomyces</taxon>
    </lineage>
</organism>
<dbReference type="AlphaFoldDB" id="A0A5J6FLC4"/>
<name>A0A5J6FLC4_9ACTN</name>
<dbReference type="InterPro" id="IPR003673">
    <property type="entry name" value="CoA-Trfase_fam_III"/>
</dbReference>
<evidence type="ECO:0000313" key="2">
    <source>
        <dbReference type="EMBL" id="QEU75775.1"/>
    </source>
</evidence>
<accession>A0A5J6FLC4</accession>
<sequence>MKSPRRRAPDRLPGVLPPERSSDVRGERDAARRRRRPAYVNPTETILPGRTPATTHAAESVAEALLGRTLRPSSAPPRPALPPARRGGAVPAGGARQAGPPVWSVDGAGPVELDADDEQAVQAACGLMEVHGRATGAPEPLVADYVSTVTGVLAAQGATAALLAARRGHPRARVRTSLTQGALLAVTQYLAAATAEGPQDPAPGGTGLATLTTADGVLIEIETLDPLAWSGFWQRLGVRARTAGRGWLPFQQRFATAACPLPAELRAAVRAHGLRAVRQAGEAHGVSVAEAGEATAAPRDLAPWTVEPARPSDGLSRGAPPGRSGTAAGAGPLPLSGLRVVESARRVQGPMAGHVLRLLGADVVRVEPPGGDPMRGLPPLAGGCSVRFSALNHGKRVAEADLTTRRGRDTVRELVSRADVFLHNWAPGKARTLGLDAGDLHAVAPRLVYASASGFGAALGPTPPTGTDYLAQVHGGLAAALRPVDRPPAPSLMTVTDVLGGLVLAQAVLAGLLAREETRRGCRVASSLLSAAALVPRPPRRVRLTPLDRPLPTADGLLHLGAEARRRPGEVARAVLAAGPASVAGRLRTGGTEEWLAGLREAGLPAVRVRTDLAALATDPAFGRAVLPPDERVPYARPASPWTFEEDGR</sequence>
<feature type="compositionally biased region" description="Low complexity" evidence="1">
    <location>
        <begin position="83"/>
        <end position="101"/>
    </location>
</feature>
<feature type="region of interest" description="Disordered" evidence="1">
    <location>
        <begin position="1"/>
        <end position="55"/>
    </location>
</feature>
<proteinExistence type="predicted"/>
<dbReference type="Proteomes" id="UP000326178">
    <property type="component" value="Chromosome"/>
</dbReference>
<evidence type="ECO:0000256" key="1">
    <source>
        <dbReference type="SAM" id="MobiDB-lite"/>
    </source>
</evidence>
<keyword evidence="2" id="KW-0808">Transferase</keyword>